<evidence type="ECO:0000256" key="1">
    <source>
        <dbReference type="ARBA" id="ARBA00022884"/>
    </source>
</evidence>
<keyword evidence="1 2" id="KW-0694">RNA-binding</keyword>
<accession>A0AA38XDP5</accession>
<protein>
    <submittedName>
        <fullName evidence="5">Nucleolar protein 13</fullName>
    </submittedName>
</protein>
<dbReference type="InterPro" id="IPR000504">
    <property type="entry name" value="RRM_dom"/>
</dbReference>
<evidence type="ECO:0000313" key="5">
    <source>
        <dbReference type="EMBL" id="KAJ9611454.1"/>
    </source>
</evidence>
<feature type="region of interest" description="Disordered" evidence="3">
    <location>
        <begin position="294"/>
        <end position="341"/>
    </location>
</feature>
<dbReference type="InterPro" id="IPR012677">
    <property type="entry name" value="Nucleotide-bd_a/b_plait_sf"/>
</dbReference>
<feature type="domain" description="RRM" evidence="4">
    <location>
        <begin position="80"/>
        <end position="165"/>
    </location>
</feature>
<feature type="compositionally biased region" description="Acidic residues" evidence="3">
    <location>
        <begin position="21"/>
        <end position="31"/>
    </location>
</feature>
<feature type="region of interest" description="Disordered" evidence="3">
    <location>
        <begin position="1"/>
        <end position="77"/>
    </location>
</feature>
<feature type="compositionally biased region" description="Basic and acidic residues" evidence="3">
    <location>
        <begin position="165"/>
        <end position="180"/>
    </location>
</feature>
<dbReference type="EMBL" id="JAPDRK010000006">
    <property type="protein sequence ID" value="KAJ9611454.1"/>
    <property type="molecule type" value="Genomic_DNA"/>
</dbReference>
<proteinExistence type="predicted"/>
<organism evidence="5 6">
    <name type="scientific">Cladophialophora chaetospira</name>
    <dbReference type="NCBI Taxonomy" id="386627"/>
    <lineage>
        <taxon>Eukaryota</taxon>
        <taxon>Fungi</taxon>
        <taxon>Dikarya</taxon>
        <taxon>Ascomycota</taxon>
        <taxon>Pezizomycotina</taxon>
        <taxon>Eurotiomycetes</taxon>
        <taxon>Chaetothyriomycetidae</taxon>
        <taxon>Chaetothyriales</taxon>
        <taxon>Herpotrichiellaceae</taxon>
        <taxon>Cladophialophora</taxon>
    </lineage>
</organism>
<name>A0AA38XDP5_9EURO</name>
<reference evidence="5" key="1">
    <citation type="submission" date="2022-10" db="EMBL/GenBank/DDBJ databases">
        <title>Culturing micro-colonial fungi from biological soil crusts in the Mojave desert and describing Neophaeococcomyces mojavensis, and introducing the new genera and species Taxawa tesnikishii.</title>
        <authorList>
            <person name="Kurbessoian T."/>
            <person name="Stajich J.E."/>
        </authorList>
    </citation>
    <scope>NUCLEOTIDE SEQUENCE</scope>
    <source>
        <strain evidence="5">TK_41</strain>
    </source>
</reference>
<evidence type="ECO:0000259" key="4">
    <source>
        <dbReference type="PROSITE" id="PS50102"/>
    </source>
</evidence>
<keyword evidence="6" id="KW-1185">Reference proteome</keyword>
<evidence type="ECO:0000256" key="2">
    <source>
        <dbReference type="PROSITE-ProRule" id="PRU00176"/>
    </source>
</evidence>
<dbReference type="SUPFAM" id="SSF54928">
    <property type="entry name" value="RNA-binding domain, RBD"/>
    <property type="match status" value="1"/>
</dbReference>
<dbReference type="Gene3D" id="3.30.70.330">
    <property type="match status" value="2"/>
</dbReference>
<comment type="caution">
    <text evidence="5">The sequence shown here is derived from an EMBL/GenBank/DDBJ whole genome shotgun (WGS) entry which is preliminary data.</text>
</comment>
<dbReference type="SMART" id="SM00360">
    <property type="entry name" value="RRM"/>
    <property type="match status" value="2"/>
</dbReference>
<dbReference type="Pfam" id="PF00076">
    <property type="entry name" value="RRM_1"/>
    <property type="match status" value="1"/>
</dbReference>
<dbReference type="PANTHER" id="PTHR23236:SF95">
    <property type="entry name" value="NUCLEOLAR PROTEIN 13"/>
    <property type="match status" value="1"/>
</dbReference>
<evidence type="ECO:0000313" key="6">
    <source>
        <dbReference type="Proteomes" id="UP001172673"/>
    </source>
</evidence>
<feature type="compositionally biased region" description="Basic and acidic residues" evidence="3">
    <location>
        <begin position="294"/>
        <end position="307"/>
    </location>
</feature>
<evidence type="ECO:0000256" key="3">
    <source>
        <dbReference type="SAM" id="MobiDB-lite"/>
    </source>
</evidence>
<sequence>MSILEMSAEAEKRKGRKRDVEEAELEIDVEAPEPPSKKALRKAKKAKVSTGNGSAAPAKPATDSLTSNNESREPIKRSDHGVWIGNLSFGTTKDDLMKFLTFSNALQEEQITRVHLPQGPPKFGKPQNKGFAYVDFAEAKCVETVLALSESMVAGRRVLIKNAKNFEGRPEQKNGADGKPTHPPSRKIFIGNLDFTTTVEDLEAHFGVCGTITHTHMATFEDSGKCKGYAWLEFEQLSSAETAVRGWVDAEDSIQDSLPKSRRGANRTWVNTIQGRRLKVEFAEDKAVRYEKRYGKSAKKAESKQEQSNDGLGVVDDGDITQSVGGRAKAKKMKPETRYSEATVQKLTGGIVESKGRRMVFE</sequence>
<gene>
    <name evidence="5" type="primary">NOP13</name>
    <name evidence="5" type="ORF">H2200_004638</name>
</gene>
<feature type="region of interest" description="Disordered" evidence="3">
    <location>
        <begin position="165"/>
        <end position="185"/>
    </location>
</feature>
<dbReference type="PROSITE" id="PS50102">
    <property type="entry name" value="RRM"/>
    <property type="match status" value="2"/>
</dbReference>
<dbReference type="GO" id="GO:0005730">
    <property type="term" value="C:nucleolus"/>
    <property type="evidence" value="ECO:0007669"/>
    <property type="project" value="TreeGrafter"/>
</dbReference>
<dbReference type="PANTHER" id="PTHR23236">
    <property type="entry name" value="EUKARYOTIC TRANSLATION INITIATION FACTOR 4B/4H"/>
    <property type="match status" value="1"/>
</dbReference>
<feature type="domain" description="RRM" evidence="4">
    <location>
        <begin position="186"/>
        <end position="285"/>
    </location>
</feature>
<dbReference type="InterPro" id="IPR035979">
    <property type="entry name" value="RBD_domain_sf"/>
</dbReference>
<feature type="compositionally biased region" description="Basic residues" evidence="3">
    <location>
        <begin position="38"/>
        <end position="47"/>
    </location>
</feature>
<dbReference type="AlphaFoldDB" id="A0AA38XDP5"/>
<dbReference type="GO" id="GO:0003723">
    <property type="term" value="F:RNA binding"/>
    <property type="evidence" value="ECO:0007669"/>
    <property type="project" value="UniProtKB-UniRule"/>
</dbReference>
<dbReference type="Proteomes" id="UP001172673">
    <property type="component" value="Unassembled WGS sequence"/>
</dbReference>